<name>A0A256IK42_9EURY</name>
<dbReference type="Proteomes" id="UP000216308">
    <property type="component" value="Unassembled WGS sequence"/>
</dbReference>
<sequence length="85" mass="8661">MTQLTTAERIALYGGGGLLLIGTLGIGLLEIVAGAPHPVSGEGQIVHETLVPLTVRSSIMLLGLLLWGAYAVSSVAREPPADASV</sequence>
<protein>
    <submittedName>
        <fullName evidence="2">Uncharacterized protein</fullName>
    </submittedName>
</protein>
<gene>
    <name evidence="2" type="ORF">DJ70_07175</name>
</gene>
<feature type="transmembrane region" description="Helical" evidence="1">
    <location>
        <begin position="53"/>
        <end position="72"/>
    </location>
</feature>
<reference evidence="2 3" key="1">
    <citation type="journal article" date="2014" name="Front. Microbiol.">
        <title>Population and genomic analysis of the genus Halorubrum.</title>
        <authorList>
            <person name="Fullmer M.S."/>
            <person name="Soucy S.M."/>
            <person name="Swithers K.S."/>
            <person name="Makkay A.M."/>
            <person name="Wheeler R."/>
            <person name="Ventosa A."/>
            <person name="Gogarten J.P."/>
            <person name="Papke R.T."/>
        </authorList>
    </citation>
    <scope>NUCLEOTIDE SEQUENCE [LARGE SCALE GENOMIC DNA]</scope>
    <source>
        <strain evidence="2 3">Cb34</strain>
    </source>
</reference>
<dbReference type="AlphaFoldDB" id="A0A256IK42"/>
<dbReference type="RefSeq" id="WP_094531483.1">
    <property type="nucleotide sequence ID" value="NZ_NHPJ01000074.1"/>
</dbReference>
<keyword evidence="3" id="KW-1185">Reference proteome</keyword>
<organism evidence="2 3">
    <name type="scientific">Halorubrum halodurans</name>
    <dbReference type="NCBI Taxonomy" id="1383851"/>
    <lineage>
        <taxon>Archaea</taxon>
        <taxon>Methanobacteriati</taxon>
        <taxon>Methanobacteriota</taxon>
        <taxon>Stenosarchaea group</taxon>
        <taxon>Halobacteria</taxon>
        <taxon>Halobacteriales</taxon>
        <taxon>Haloferacaceae</taxon>
        <taxon>Halorubrum</taxon>
    </lineage>
</organism>
<dbReference type="OrthoDB" id="326996at2157"/>
<keyword evidence="1" id="KW-1133">Transmembrane helix</keyword>
<feature type="transmembrane region" description="Helical" evidence="1">
    <location>
        <begin position="12"/>
        <end position="33"/>
    </location>
</feature>
<keyword evidence="1" id="KW-0472">Membrane</keyword>
<dbReference type="EMBL" id="NHPJ01000074">
    <property type="protein sequence ID" value="OYR56928.1"/>
    <property type="molecule type" value="Genomic_DNA"/>
</dbReference>
<proteinExistence type="predicted"/>
<evidence type="ECO:0000256" key="1">
    <source>
        <dbReference type="SAM" id="Phobius"/>
    </source>
</evidence>
<evidence type="ECO:0000313" key="3">
    <source>
        <dbReference type="Proteomes" id="UP000216308"/>
    </source>
</evidence>
<accession>A0A256IK42</accession>
<evidence type="ECO:0000313" key="2">
    <source>
        <dbReference type="EMBL" id="OYR56928.1"/>
    </source>
</evidence>
<keyword evidence="1" id="KW-0812">Transmembrane</keyword>
<comment type="caution">
    <text evidence="2">The sequence shown here is derived from an EMBL/GenBank/DDBJ whole genome shotgun (WGS) entry which is preliminary data.</text>
</comment>